<dbReference type="GO" id="GO:0004222">
    <property type="term" value="F:metalloendopeptidase activity"/>
    <property type="evidence" value="ECO:0007669"/>
    <property type="project" value="TreeGrafter"/>
</dbReference>
<sequence>MNDKSNNLKGKVLNLFKKDSFYVVLFISLCLIAIVTAVAVSTNKANKIEVAKEDKPVISQEASVKVEEKYEIAKSGKTLEEGEAAVIQASAPDFQKPVLGEVVQSYSDIPVLAVVSEDKTSKTYKTNLGINYEAKLGEKVTSAAEGTIDYVGDNPKGFGYMVVIAHKNGYKSVYANLDKNVSVKLNQKVAAGQKVGVVGNTSLRNVRELKPDMSFLHFACVHGEGDFIKLDTDNSYLDPSEFIEKK</sequence>
<keyword evidence="1" id="KW-0472">Membrane</keyword>
<reference evidence="3 4" key="1">
    <citation type="submission" date="2016-11" db="EMBL/GenBank/DDBJ databases">
        <authorList>
            <person name="Jaros S."/>
            <person name="Januszkiewicz K."/>
            <person name="Wedrychowicz H."/>
        </authorList>
    </citation>
    <scope>NUCLEOTIDE SEQUENCE [LARGE SCALE GENOMIC DNA]</scope>
    <source>
        <strain evidence="3 4">DSM 3090</strain>
    </source>
</reference>
<accession>A0A1M6S9J2</accession>
<evidence type="ECO:0000259" key="2">
    <source>
        <dbReference type="Pfam" id="PF01551"/>
    </source>
</evidence>
<evidence type="ECO:0000313" key="3">
    <source>
        <dbReference type="EMBL" id="SHK41375.1"/>
    </source>
</evidence>
<evidence type="ECO:0000313" key="4">
    <source>
        <dbReference type="Proteomes" id="UP000183952"/>
    </source>
</evidence>
<name>A0A1M6S9J2_9CLOT</name>
<keyword evidence="4" id="KW-1185">Reference proteome</keyword>
<dbReference type="InterPro" id="IPR016047">
    <property type="entry name" value="M23ase_b-sheet_dom"/>
</dbReference>
<organism evidence="3 4">
    <name type="scientific">Hathewaya proteolytica DSM 3090</name>
    <dbReference type="NCBI Taxonomy" id="1121331"/>
    <lineage>
        <taxon>Bacteria</taxon>
        <taxon>Bacillati</taxon>
        <taxon>Bacillota</taxon>
        <taxon>Clostridia</taxon>
        <taxon>Eubacteriales</taxon>
        <taxon>Clostridiaceae</taxon>
        <taxon>Hathewaya</taxon>
    </lineage>
</organism>
<dbReference type="EMBL" id="FRAD01000026">
    <property type="protein sequence ID" value="SHK41375.1"/>
    <property type="molecule type" value="Genomic_DNA"/>
</dbReference>
<dbReference type="AlphaFoldDB" id="A0A1M6S9J2"/>
<evidence type="ECO:0000256" key="1">
    <source>
        <dbReference type="SAM" id="Phobius"/>
    </source>
</evidence>
<protein>
    <submittedName>
        <fullName evidence="3">Peptidase family M23</fullName>
    </submittedName>
</protein>
<dbReference type="Pfam" id="PF01551">
    <property type="entry name" value="Peptidase_M23"/>
    <property type="match status" value="1"/>
</dbReference>
<keyword evidence="1" id="KW-0812">Transmembrane</keyword>
<keyword evidence="1" id="KW-1133">Transmembrane helix</keyword>
<dbReference type="SUPFAM" id="SSF51261">
    <property type="entry name" value="Duplicated hybrid motif"/>
    <property type="match status" value="1"/>
</dbReference>
<dbReference type="PANTHER" id="PTHR21666:SF270">
    <property type="entry name" value="MUREIN HYDROLASE ACTIVATOR ENVC"/>
    <property type="match status" value="1"/>
</dbReference>
<feature type="domain" description="M23ase beta-sheet core" evidence="2">
    <location>
        <begin position="127"/>
        <end position="218"/>
    </location>
</feature>
<feature type="transmembrane region" description="Helical" evidence="1">
    <location>
        <begin position="21"/>
        <end position="40"/>
    </location>
</feature>
<dbReference type="PANTHER" id="PTHR21666">
    <property type="entry name" value="PEPTIDASE-RELATED"/>
    <property type="match status" value="1"/>
</dbReference>
<dbReference type="CDD" id="cd12797">
    <property type="entry name" value="M23_peptidase"/>
    <property type="match status" value="1"/>
</dbReference>
<dbReference type="InterPro" id="IPR011055">
    <property type="entry name" value="Dup_hybrid_motif"/>
</dbReference>
<gene>
    <name evidence="3" type="ORF">SAMN02745248_02489</name>
</gene>
<dbReference type="Proteomes" id="UP000183952">
    <property type="component" value="Unassembled WGS sequence"/>
</dbReference>
<dbReference type="STRING" id="1121331.SAMN02745248_02489"/>
<dbReference type="OrthoDB" id="9801106at2"/>
<dbReference type="Gene3D" id="2.70.70.10">
    <property type="entry name" value="Glucose Permease (Domain IIA)"/>
    <property type="match status" value="1"/>
</dbReference>
<dbReference type="InterPro" id="IPR050570">
    <property type="entry name" value="Cell_wall_metabolism_enzyme"/>
</dbReference>
<proteinExistence type="predicted"/>
<dbReference type="RefSeq" id="WP_072904391.1">
    <property type="nucleotide sequence ID" value="NZ_FRAD01000026.1"/>
</dbReference>